<dbReference type="SUPFAM" id="SSF53649">
    <property type="entry name" value="Alkaline phosphatase-like"/>
    <property type="match status" value="1"/>
</dbReference>
<dbReference type="PANTHER" id="PTHR10151:SF120">
    <property type="entry name" value="BIS(5'-ADENOSYL)-TRIPHOSPHATASE"/>
    <property type="match status" value="1"/>
</dbReference>
<evidence type="ECO:0000313" key="2">
    <source>
        <dbReference type="Proteomes" id="UP000825123"/>
    </source>
</evidence>
<proteinExistence type="predicted"/>
<organism evidence="1 2">
    <name type="scientific">Stygiolobus caldivivus</name>
    <dbReference type="NCBI Taxonomy" id="2824673"/>
    <lineage>
        <taxon>Archaea</taxon>
        <taxon>Thermoproteota</taxon>
        <taxon>Thermoprotei</taxon>
        <taxon>Sulfolobales</taxon>
        <taxon>Sulfolobaceae</taxon>
        <taxon>Stygiolobus</taxon>
    </lineage>
</organism>
<dbReference type="InterPro" id="IPR002591">
    <property type="entry name" value="Phosphodiest/P_Trfase"/>
</dbReference>
<sequence>MNLHDLSREIKSVLKEDKKDVGNIVHKDRMSLILVDGLGWNIAQRLNTSVKPEKINSIFPSITVTVFATLLTAKRPGEHGILGWRIYDREEGRILNLMKVLKEQSVELDTFFSNTDSVFIMPEVATKSMMSKLKVIPYYTYWDGLYKYKLALENKDSKFVFFYLPYVDAMSHLYGPFSSPTLETASEVMGSLEKITNVYRESYSILITSDHGHVQVDRSVNLREDEEFLREMEFPPYGDARSLMFKSKRPLASLSKYGTLYEREKVEELVGGTNNIPDYLLVPFDNVNVVYWKDDMEHKYKGSHGGLTKDEMEIPLFVYE</sequence>
<protein>
    <submittedName>
        <fullName evidence="1">Nucleotide pyrophosphatase</fullName>
    </submittedName>
</protein>
<dbReference type="InterPro" id="IPR017850">
    <property type="entry name" value="Alkaline_phosphatase_core_sf"/>
</dbReference>
<name>A0A8D5U983_9CREN</name>
<evidence type="ECO:0000313" key="1">
    <source>
        <dbReference type="EMBL" id="BCU71577.1"/>
    </source>
</evidence>
<dbReference type="Proteomes" id="UP000825123">
    <property type="component" value="Chromosome"/>
</dbReference>
<dbReference type="PANTHER" id="PTHR10151">
    <property type="entry name" value="ECTONUCLEOTIDE PYROPHOSPHATASE/PHOSPHODIESTERASE"/>
    <property type="match status" value="1"/>
</dbReference>
<dbReference type="KEGG" id="csty:KN1_28740"/>
<dbReference type="AlphaFoldDB" id="A0A8D5U983"/>
<accession>A0A8D5U983</accession>
<dbReference type="GeneID" id="66164588"/>
<dbReference type="Gene3D" id="3.40.720.10">
    <property type="entry name" value="Alkaline Phosphatase, subunit A"/>
    <property type="match status" value="1"/>
</dbReference>
<dbReference type="Pfam" id="PF01663">
    <property type="entry name" value="Phosphodiest"/>
    <property type="match status" value="1"/>
</dbReference>
<dbReference type="EMBL" id="AP024597">
    <property type="protein sequence ID" value="BCU71577.1"/>
    <property type="molecule type" value="Genomic_DNA"/>
</dbReference>
<keyword evidence="2" id="KW-1185">Reference proteome</keyword>
<reference evidence="1 2" key="1">
    <citation type="submission" date="2021-04" db="EMBL/GenBank/DDBJ databases">
        <title>Complete genome sequence of Stygiolobus sp. KN-1.</title>
        <authorList>
            <person name="Nakamura K."/>
            <person name="Sakai H."/>
            <person name="Kurosawa N."/>
        </authorList>
    </citation>
    <scope>NUCLEOTIDE SEQUENCE [LARGE SCALE GENOMIC DNA]</scope>
    <source>
        <strain evidence="1 2">KN-1</strain>
    </source>
</reference>
<dbReference type="GO" id="GO:0016787">
    <property type="term" value="F:hydrolase activity"/>
    <property type="evidence" value="ECO:0007669"/>
    <property type="project" value="UniProtKB-ARBA"/>
</dbReference>
<gene>
    <name evidence="1" type="ORF">KN1_28740</name>
</gene>
<dbReference type="RefSeq" id="WP_221288397.1">
    <property type="nucleotide sequence ID" value="NZ_AP024597.1"/>
</dbReference>